<feature type="domain" description="HTH tetR-type" evidence="6">
    <location>
        <begin position="220"/>
        <end position="280"/>
    </location>
</feature>
<dbReference type="EMBL" id="JACHVU010000002">
    <property type="protein sequence ID" value="MBB2989526.1"/>
    <property type="molecule type" value="Genomic_DNA"/>
</dbReference>
<evidence type="ECO:0000256" key="5">
    <source>
        <dbReference type="SAM" id="MobiDB-lite"/>
    </source>
</evidence>
<feature type="domain" description="HTH tetR-type" evidence="6">
    <location>
        <begin position="16"/>
        <end position="76"/>
    </location>
</feature>
<protein>
    <submittedName>
        <fullName evidence="7">AcrR family transcriptional regulator</fullName>
    </submittedName>
</protein>
<feature type="DNA-binding region" description="H-T-H motif" evidence="4">
    <location>
        <begin position="39"/>
        <end position="58"/>
    </location>
</feature>
<evidence type="ECO:0000256" key="1">
    <source>
        <dbReference type="ARBA" id="ARBA00023015"/>
    </source>
</evidence>
<dbReference type="Pfam" id="PF00440">
    <property type="entry name" value="TetR_N"/>
    <property type="match status" value="2"/>
</dbReference>
<keyword evidence="2 4" id="KW-0238">DNA-binding</keyword>
<dbReference type="Gene3D" id="1.10.357.10">
    <property type="entry name" value="Tetracycline Repressor, domain 2"/>
    <property type="match status" value="2"/>
</dbReference>
<accession>A0A839Q5L2</accession>
<comment type="caution">
    <text evidence="7">The sequence shown here is derived from an EMBL/GenBank/DDBJ whole genome shotgun (WGS) entry which is preliminary data.</text>
</comment>
<dbReference type="InterPro" id="IPR001647">
    <property type="entry name" value="HTH_TetR"/>
</dbReference>
<evidence type="ECO:0000256" key="3">
    <source>
        <dbReference type="ARBA" id="ARBA00023163"/>
    </source>
</evidence>
<keyword evidence="8" id="KW-1185">Reference proteome</keyword>
<evidence type="ECO:0000259" key="6">
    <source>
        <dbReference type="PROSITE" id="PS50977"/>
    </source>
</evidence>
<evidence type="ECO:0000256" key="4">
    <source>
        <dbReference type="PROSITE-ProRule" id="PRU00335"/>
    </source>
</evidence>
<gene>
    <name evidence="7" type="ORF">FHR72_000989</name>
</gene>
<dbReference type="Gene3D" id="1.10.10.60">
    <property type="entry name" value="Homeodomain-like"/>
    <property type="match status" value="2"/>
</dbReference>
<organism evidence="7 8">
    <name type="scientific">Mycolicibacterium iranicum</name>
    <name type="common">Mycobacterium iranicum</name>
    <dbReference type="NCBI Taxonomy" id="912594"/>
    <lineage>
        <taxon>Bacteria</taxon>
        <taxon>Bacillati</taxon>
        <taxon>Actinomycetota</taxon>
        <taxon>Actinomycetes</taxon>
        <taxon>Mycobacteriales</taxon>
        <taxon>Mycobacteriaceae</taxon>
        <taxon>Mycolicibacterium</taxon>
    </lineage>
</organism>
<keyword evidence="1" id="KW-0805">Transcription regulation</keyword>
<evidence type="ECO:0000256" key="2">
    <source>
        <dbReference type="ARBA" id="ARBA00023125"/>
    </source>
</evidence>
<feature type="DNA-binding region" description="H-T-H motif" evidence="4">
    <location>
        <begin position="243"/>
        <end position="262"/>
    </location>
</feature>
<reference evidence="7 8" key="1">
    <citation type="submission" date="2020-08" db="EMBL/GenBank/DDBJ databases">
        <title>The Agave Microbiome: Exploring the role of microbial communities in plant adaptations to desert environments.</title>
        <authorList>
            <person name="Partida-Martinez L.P."/>
        </authorList>
    </citation>
    <scope>NUCLEOTIDE SEQUENCE [LARGE SCALE GENOMIC DNA]</scope>
    <source>
        <strain evidence="7 8">AT2.18</strain>
    </source>
</reference>
<dbReference type="GO" id="GO:0003700">
    <property type="term" value="F:DNA-binding transcription factor activity"/>
    <property type="evidence" value="ECO:0007669"/>
    <property type="project" value="TreeGrafter"/>
</dbReference>
<evidence type="ECO:0000313" key="7">
    <source>
        <dbReference type="EMBL" id="MBB2989526.1"/>
    </source>
</evidence>
<dbReference type="PANTHER" id="PTHR30055:SF234">
    <property type="entry name" value="HTH-TYPE TRANSCRIPTIONAL REGULATOR BETI"/>
    <property type="match status" value="1"/>
</dbReference>
<name>A0A839Q5L2_MYCIR</name>
<dbReference type="InterPro" id="IPR009057">
    <property type="entry name" value="Homeodomain-like_sf"/>
</dbReference>
<feature type="region of interest" description="Disordered" evidence="5">
    <location>
        <begin position="1"/>
        <end position="20"/>
    </location>
</feature>
<dbReference type="PRINTS" id="PR00455">
    <property type="entry name" value="HTHTETR"/>
</dbReference>
<dbReference type="InterPro" id="IPR050109">
    <property type="entry name" value="HTH-type_TetR-like_transc_reg"/>
</dbReference>
<dbReference type="PROSITE" id="PS50977">
    <property type="entry name" value="HTH_TETR_2"/>
    <property type="match status" value="2"/>
</dbReference>
<dbReference type="GO" id="GO:0000976">
    <property type="term" value="F:transcription cis-regulatory region binding"/>
    <property type="evidence" value="ECO:0007669"/>
    <property type="project" value="TreeGrafter"/>
</dbReference>
<dbReference type="Proteomes" id="UP000550501">
    <property type="component" value="Unassembled WGS sequence"/>
</dbReference>
<dbReference type="RefSeq" id="WP_183466817.1">
    <property type="nucleotide sequence ID" value="NZ_JACHVU010000002.1"/>
</dbReference>
<feature type="compositionally biased region" description="Basic and acidic residues" evidence="5">
    <location>
        <begin position="8"/>
        <end position="20"/>
    </location>
</feature>
<dbReference type="SUPFAM" id="SSF46689">
    <property type="entry name" value="Homeodomain-like"/>
    <property type="match status" value="2"/>
</dbReference>
<sequence length="417" mass="45967">MSGTAAVRSEDRRRPKDRKQQIARASAEAFSELGYHAVSMEDIAARVGVTAASLYRHYTRKYDLFRAAVLGLGEQLVACTAFADDAALSDPAGLWDQIVGALIDVTLKNRTSGSLYRWEGRYLEAEDQAVLNAQIKLVNRRMQRPLLQMRPELDSKQRWTISAAVLSAIGSITDHHAKLAAPDLRRLLATMASEIRDAELPPISTASEAVGARNTAISAAGDYEMILNTAMLLFNKHGYRETGMDDIASAIGAPTSSLYRFFNGKGAILAAVYRRAADRVSGDVTTILSDTTDAREAVSRLIDAYVWRSFVNPELAYVYYAERVNVPAEDRGVLHNIQRATVEAWVRQVAEARPGMSPDEARFAVHAAFALVIDVGRLVRYENTESSRLVVAKLLRILLLGGAVPAPPRRRVRKKTR</sequence>
<dbReference type="AlphaFoldDB" id="A0A839Q5L2"/>
<dbReference type="PANTHER" id="PTHR30055">
    <property type="entry name" value="HTH-TYPE TRANSCRIPTIONAL REGULATOR RUTR"/>
    <property type="match status" value="1"/>
</dbReference>
<proteinExistence type="predicted"/>
<evidence type="ECO:0000313" key="8">
    <source>
        <dbReference type="Proteomes" id="UP000550501"/>
    </source>
</evidence>
<keyword evidence="3" id="KW-0804">Transcription</keyword>